<feature type="domain" description="AB hydrolase-1" evidence="1">
    <location>
        <begin position="31"/>
        <end position="279"/>
    </location>
</feature>
<protein>
    <submittedName>
        <fullName evidence="2">Pimeloyl-ACP methyl ester carboxylesterase</fullName>
    </submittedName>
</protein>
<dbReference type="InterPro" id="IPR000073">
    <property type="entry name" value="AB_hydrolase_1"/>
</dbReference>
<evidence type="ECO:0000313" key="2">
    <source>
        <dbReference type="EMBL" id="SMF97348.1"/>
    </source>
</evidence>
<keyword evidence="3" id="KW-1185">Reference proteome</keyword>
<proteinExistence type="predicted"/>
<name>A0A1Y6D317_9GAMM</name>
<sequence length="305" mass="32869">MSAESRLHRTIKLRDGRKLGYAEVGDPQGRPVMYCHGFPASRLEAMLVDRAAAKLGARIVAPDRPGYGLSDFQPGRRIVDWSADVVELADALGFGQFLLLAVSGGAPYALALLHALPERITAATLVGGLGPVHTLAAVQPMHFPARFGFVSARRAPWLMRGVYGLVLGPLMRANPNVALALLTTAMREADRAILSRPDIRADLCASIGEGLRPGMHGALLDFMLYSHDWGFDPTEIKLPVALWHGTDDITVPPCHSRMLAEPLARAQVFDWPGEGHFSLPINHAEPILGALLNGGAESVPRHRAA</sequence>
<dbReference type="OrthoDB" id="9779853at2"/>
<dbReference type="PANTHER" id="PTHR45763">
    <property type="entry name" value="HYDROLASE, ALPHA/BETA FOLD FAMILY PROTEIN, EXPRESSED-RELATED"/>
    <property type="match status" value="1"/>
</dbReference>
<dbReference type="EMBL" id="FXAM01000002">
    <property type="protein sequence ID" value="SMF97348.1"/>
    <property type="molecule type" value="Genomic_DNA"/>
</dbReference>
<dbReference type="AlphaFoldDB" id="A0A1Y6D317"/>
<dbReference type="Proteomes" id="UP000192923">
    <property type="component" value="Unassembled WGS sequence"/>
</dbReference>
<reference evidence="2 3" key="1">
    <citation type="submission" date="2016-12" db="EMBL/GenBank/DDBJ databases">
        <authorList>
            <person name="Song W.-J."/>
            <person name="Kurnit D.M."/>
        </authorList>
    </citation>
    <scope>NUCLEOTIDE SEQUENCE [LARGE SCALE GENOMIC DNA]</scope>
    <source>
        <strain evidence="2 3">175</strain>
    </source>
</reference>
<gene>
    <name evidence="2" type="ORF">SAMN02949497_0371</name>
</gene>
<dbReference type="STRING" id="1760988.SAMN02949497_0371"/>
<dbReference type="Gene3D" id="3.40.50.1820">
    <property type="entry name" value="alpha/beta hydrolase"/>
    <property type="match status" value="1"/>
</dbReference>
<dbReference type="RefSeq" id="WP_085216387.1">
    <property type="nucleotide sequence ID" value="NZ_FXAM01000002.1"/>
</dbReference>
<evidence type="ECO:0000259" key="1">
    <source>
        <dbReference type="Pfam" id="PF00561"/>
    </source>
</evidence>
<organism evidence="2 3">
    <name type="scientific">Methylomagnum ishizawai</name>
    <dbReference type="NCBI Taxonomy" id="1760988"/>
    <lineage>
        <taxon>Bacteria</taxon>
        <taxon>Pseudomonadati</taxon>
        <taxon>Pseudomonadota</taxon>
        <taxon>Gammaproteobacteria</taxon>
        <taxon>Methylococcales</taxon>
        <taxon>Methylococcaceae</taxon>
        <taxon>Methylomagnum</taxon>
    </lineage>
</organism>
<dbReference type="SUPFAM" id="SSF53474">
    <property type="entry name" value="alpha/beta-Hydrolases"/>
    <property type="match status" value="1"/>
</dbReference>
<dbReference type="InterPro" id="IPR029058">
    <property type="entry name" value="AB_hydrolase_fold"/>
</dbReference>
<evidence type="ECO:0000313" key="3">
    <source>
        <dbReference type="Proteomes" id="UP000192923"/>
    </source>
</evidence>
<dbReference type="PANTHER" id="PTHR45763:SF46">
    <property type="entry name" value="AB HYDROLASE-1 DOMAIN-CONTAINING PROTEIN"/>
    <property type="match status" value="1"/>
</dbReference>
<dbReference type="Pfam" id="PF00561">
    <property type="entry name" value="Abhydrolase_1"/>
    <property type="match status" value="1"/>
</dbReference>
<accession>A0A1Y6D317</accession>